<evidence type="ECO:0000313" key="10">
    <source>
        <dbReference type="EMBL" id="CAG8545034.1"/>
    </source>
</evidence>
<evidence type="ECO:0000256" key="6">
    <source>
        <dbReference type="ARBA" id="ARBA00023136"/>
    </source>
</evidence>
<feature type="transmembrane region" description="Helical" evidence="9">
    <location>
        <begin position="458"/>
        <end position="475"/>
    </location>
</feature>
<evidence type="ECO:0000256" key="3">
    <source>
        <dbReference type="ARBA" id="ARBA00022475"/>
    </source>
</evidence>
<keyword evidence="7" id="KW-0175">Coiled coil</keyword>
<feature type="compositionally biased region" description="Polar residues" evidence="8">
    <location>
        <begin position="1"/>
        <end position="14"/>
    </location>
</feature>
<evidence type="ECO:0000256" key="7">
    <source>
        <dbReference type="SAM" id="Coils"/>
    </source>
</evidence>
<evidence type="ECO:0000256" key="5">
    <source>
        <dbReference type="ARBA" id="ARBA00022989"/>
    </source>
</evidence>
<feature type="transmembrane region" description="Helical" evidence="9">
    <location>
        <begin position="193"/>
        <end position="218"/>
    </location>
</feature>
<evidence type="ECO:0000256" key="8">
    <source>
        <dbReference type="SAM" id="MobiDB-lite"/>
    </source>
</evidence>
<gene>
    <name evidence="10" type="ORF">POCULU_LOCUS4728</name>
</gene>
<feature type="transmembrane region" description="Helical" evidence="9">
    <location>
        <begin position="271"/>
        <end position="291"/>
    </location>
</feature>
<comment type="similarity">
    <text evidence="2">Belongs to the chromate ion transporter (CHR) (TC 2.A.51) family.</text>
</comment>
<name>A0A9N9FN77_9GLOM</name>
<feature type="transmembrane region" description="Helical" evidence="9">
    <location>
        <begin position="482"/>
        <end position="499"/>
    </location>
</feature>
<dbReference type="GO" id="GO:0005886">
    <property type="term" value="C:plasma membrane"/>
    <property type="evidence" value="ECO:0007669"/>
    <property type="project" value="UniProtKB-SubCell"/>
</dbReference>
<dbReference type="InterPro" id="IPR003370">
    <property type="entry name" value="Chromate_transpt"/>
</dbReference>
<evidence type="ECO:0000256" key="2">
    <source>
        <dbReference type="ARBA" id="ARBA00005262"/>
    </source>
</evidence>
<comment type="subcellular location">
    <subcellularLocation>
        <location evidence="1">Cell membrane</location>
        <topology evidence="1">Multi-pass membrane protein</topology>
    </subcellularLocation>
</comment>
<dbReference type="Proteomes" id="UP000789572">
    <property type="component" value="Unassembled WGS sequence"/>
</dbReference>
<reference evidence="10" key="1">
    <citation type="submission" date="2021-06" db="EMBL/GenBank/DDBJ databases">
        <authorList>
            <person name="Kallberg Y."/>
            <person name="Tangrot J."/>
            <person name="Rosling A."/>
        </authorList>
    </citation>
    <scope>NUCLEOTIDE SEQUENCE</scope>
    <source>
        <strain evidence="10">IA702</strain>
    </source>
</reference>
<protein>
    <submittedName>
        <fullName evidence="10">918_t:CDS:1</fullName>
    </submittedName>
</protein>
<organism evidence="10 11">
    <name type="scientific">Paraglomus occultum</name>
    <dbReference type="NCBI Taxonomy" id="144539"/>
    <lineage>
        <taxon>Eukaryota</taxon>
        <taxon>Fungi</taxon>
        <taxon>Fungi incertae sedis</taxon>
        <taxon>Mucoromycota</taxon>
        <taxon>Glomeromycotina</taxon>
        <taxon>Glomeromycetes</taxon>
        <taxon>Paraglomerales</taxon>
        <taxon>Paraglomeraceae</taxon>
        <taxon>Paraglomus</taxon>
    </lineage>
</organism>
<dbReference type="GO" id="GO:0005525">
    <property type="term" value="F:GTP binding"/>
    <property type="evidence" value="ECO:0007669"/>
    <property type="project" value="InterPro"/>
</dbReference>
<dbReference type="GO" id="GO:0015109">
    <property type="term" value="F:chromate transmembrane transporter activity"/>
    <property type="evidence" value="ECO:0007669"/>
    <property type="project" value="InterPro"/>
</dbReference>
<sequence>MDNTIPSPVQPDQPTSEKEDVKITTNEAPEAIDALQLDEFEDNSKIPKLSYLHIYLTFVNHGARAWGGPVAQIANIQEAFVTQQKWITPARFNRVFGVYQILPGPEATELAMYFGCLSRGRIGGVLGGLGFCTPGFLLILLFSYIYYLVGISNTYFNASFRALQPIVAAMVLRAVHKIGMHAFISHKTKKFNWFLVGLAVMSAFSSALRINFFISLGLGGIIFVLIDRRLYWAAALLFALQYAVFGIIVKFKGWPEPTSLGVGVAKVTDPGHIFGLGLLAGSLSFGGAYVSMKWFGRYRHRVTDPTRPSMTTIPFLKTEAVEIGKWLSNRAFLDAIAIGNILPSPLVMFSTFLGFQSGINFGGVGWAFINAVLITLGIFLPCFLFTILGHHQLERLVRNKAMAAFFDGITGTVVGIIAITALDLLKGSLTFVGPDEAINSETGLSVQDRLSRLESIESQSAIAAVLYVLSLAALYSFRHKYTALLLVIFGAIVVIPVYSNNTIYTTPTTFVGFMRSGIPFNDNEIPYREGSPIQLLRYVRDRGDNSRSGGIQVIEDALTIIKEIEEPVAVISVASNSVQEFFSDFDVYPIAHPGVLSDDLRSLDTLDPSRFSQEFKRTSTEAVKSILSKLAPRYMGPAYMNGIMFSEFLERSVRQLNDPANDGMLAVPSEYEAVIRFIADKSIQRARKLYQVIMKRKLPPLPIPWEKFADVHAEAFSEALGSLMAMLAGSARKVNEFENEFCEKVEKIKSEHRRKNETALCEFHENLARRFWNSFVNVGLQDGNLFRTETDFNQAIDIFEYEYVMAMIKSPEATLVIKRYREVHYPSAINLLSRNWSSNTRFANRSSEPDAELKILDQIVEERRLYDELKSTEREVEIKNQKFEEKVQKLGEILREQKLSEQELKRIIAEYEQVLASVKAQNATRVSKLKDLWNSKKKYVKYAMMGLRVAGAIAAFVAFVI</sequence>
<keyword evidence="4 9" id="KW-0812">Transmembrane</keyword>
<dbReference type="InterPro" id="IPR027417">
    <property type="entry name" value="P-loop_NTPase"/>
</dbReference>
<dbReference type="OrthoDB" id="2160638at2759"/>
<dbReference type="PANTHER" id="PTHR33567">
    <property type="entry name" value="CHROMATE ION TRANSPORTER (EUROFUNG)"/>
    <property type="match status" value="1"/>
</dbReference>
<evidence type="ECO:0000313" key="11">
    <source>
        <dbReference type="Proteomes" id="UP000789572"/>
    </source>
</evidence>
<feature type="transmembrane region" description="Helical" evidence="9">
    <location>
        <begin position="332"/>
        <end position="355"/>
    </location>
</feature>
<dbReference type="PANTHER" id="PTHR33567:SF3">
    <property type="entry name" value="CHROMATE ION TRANSPORTER (EUROFUNG)"/>
    <property type="match status" value="1"/>
</dbReference>
<accession>A0A9N9FN77</accession>
<feature type="region of interest" description="Disordered" evidence="8">
    <location>
        <begin position="1"/>
        <end position="22"/>
    </location>
</feature>
<dbReference type="SUPFAM" id="SSF48340">
    <property type="entry name" value="Interferon-induced guanylate-binding protein 1 (GBP1), C-terminal domain"/>
    <property type="match status" value="1"/>
</dbReference>
<dbReference type="GO" id="GO:0003924">
    <property type="term" value="F:GTPase activity"/>
    <property type="evidence" value="ECO:0007669"/>
    <property type="project" value="InterPro"/>
</dbReference>
<evidence type="ECO:0000256" key="4">
    <source>
        <dbReference type="ARBA" id="ARBA00022692"/>
    </source>
</evidence>
<feature type="transmembrane region" description="Helical" evidence="9">
    <location>
        <begin position="122"/>
        <end position="147"/>
    </location>
</feature>
<dbReference type="InterPro" id="IPR036543">
    <property type="entry name" value="Guanylate-bd_C_sf"/>
</dbReference>
<evidence type="ECO:0000256" key="9">
    <source>
        <dbReference type="SAM" id="Phobius"/>
    </source>
</evidence>
<feature type="transmembrane region" description="Helical" evidence="9">
    <location>
        <begin position="367"/>
        <end position="389"/>
    </location>
</feature>
<keyword evidence="6 9" id="KW-0472">Membrane</keyword>
<dbReference type="Gene3D" id="3.40.50.300">
    <property type="entry name" value="P-loop containing nucleotide triphosphate hydrolases"/>
    <property type="match status" value="1"/>
</dbReference>
<dbReference type="EMBL" id="CAJVPJ010000636">
    <property type="protein sequence ID" value="CAG8545034.1"/>
    <property type="molecule type" value="Genomic_DNA"/>
</dbReference>
<comment type="caution">
    <text evidence="10">The sequence shown here is derived from an EMBL/GenBank/DDBJ whole genome shotgun (WGS) entry which is preliminary data.</text>
</comment>
<keyword evidence="5 9" id="KW-1133">Transmembrane helix</keyword>
<proteinExistence type="inferred from homology"/>
<dbReference type="Pfam" id="PF02417">
    <property type="entry name" value="Chromate_transp"/>
    <property type="match status" value="2"/>
</dbReference>
<keyword evidence="3" id="KW-1003">Cell membrane</keyword>
<feature type="transmembrane region" description="Helical" evidence="9">
    <location>
        <begin position="230"/>
        <end position="251"/>
    </location>
</feature>
<dbReference type="AlphaFoldDB" id="A0A9N9FN77"/>
<feature type="coiled-coil region" evidence="7">
    <location>
        <begin position="862"/>
        <end position="921"/>
    </location>
</feature>
<evidence type="ECO:0000256" key="1">
    <source>
        <dbReference type="ARBA" id="ARBA00004651"/>
    </source>
</evidence>
<keyword evidence="11" id="KW-1185">Reference proteome</keyword>
<feature type="transmembrane region" description="Helical" evidence="9">
    <location>
        <begin position="401"/>
        <end position="422"/>
    </location>
</feature>